<feature type="domain" description="Fibronectin type-III" evidence="1">
    <location>
        <begin position="87"/>
        <end position="127"/>
    </location>
</feature>
<comment type="caution">
    <text evidence="2">The sequence shown here is derived from an EMBL/GenBank/DDBJ whole genome shotgun (WGS) entry which is preliminary data.</text>
</comment>
<dbReference type="AlphaFoldDB" id="J9E8V0"/>
<dbReference type="Pfam" id="PF00041">
    <property type="entry name" value="fn3"/>
    <property type="match status" value="1"/>
</dbReference>
<dbReference type="Proteomes" id="UP000004810">
    <property type="component" value="Unassembled WGS sequence"/>
</dbReference>
<dbReference type="PANTHER" id="PTHR46957">
    <property type="entry name" value="CYTOKINE RECEPTOR"/>
    <property type="match status" value="1"/>
</dbReference>
<accession>J9E8V0</accession>
<evidence type="ECO:0000259" key="1">
    <source>
        <dbReference type="PROSITE" id="PS50853"/>
    </source>
</evidence>
<dbReference type="GO" id="GO:0016020">
    <property type="term" value="C:membrane"/>
    <property type="evidence" value="ECO:0007669"/>
    <property type="project" value="UniProtKB-SubCell"/>
</dbReference>
<name>J9E8V0_WUCBA</name>
<dbReference type="CDD" id="cd00063">
    <property type="entry name" value="FN3"/>
    <property type="match status" value="2"/>
</dbReference>
<sequence length="127" mass="14675">MSHIIISIISQELHESEWNCNRLWYVVKYSTPHNQGFKNLTRGENHVIFDSEPYTRWTFEVQAANPAGETHWSHPVTVQTEGTAPGPISDLRIYPQSSDTLQLSWRQPQNPYGQITGYEVTYQLLSK</sequence>
<organism evidence="2 3">
    <name type="scientific">Wuchereria bancrofti</name>
    <dbReference type="NCBI Taxonomy" id="6293"/>
    <lineage>
        <taxon>Eukaryota</taxon>
        <taxon>Metazoa</taxon>
        <taxon>Ecdysozoa</taxon>
        <taxon>Nematoda</taxon>
        <taxon>Chromadorea</taxon>
        <taxon>Rhabditida</taxon>
        <taxon>Spirurina</taxon>
        <taxon>Spiruromorpha</taxon>
        <taxon>Filarioidea</taxon>
        <taxon>Onchocercidae</taxon>
        <taxon>Wuchereria</taxon>
    </lineage>
</organism>
<dbReference type="SUPFAM" id="SSF49265">
    <property type="entry name" value="Fibronectin type III"/>
    <property type="match status" value="1"/>
</dbReference>
<feature type="domain" description="Fibronectin type-III" evidence="1">
    <location>
        <begin position="1"/>
        <end position="83"/>
    </location>
</feature>
<dbReference type="InterPro" id="IPR050713">
    <property type="entry name" value="RTP_Phos/Ushers"/>
</dbReference>
<dbReference type="InterPro" id="IPR003961">
    <property type="entry name" value="FN3_dom"/>
</dbReference>
<dbReference type="PANTHER" id="PTHR46957:SF3">
    <property type="entry name" value="CYTOKINE RECEPTOR"/>
    <property type="match status" value="1"/>
</dbReference>
<dbReference type="Gene3D" id="2.60.40.10">
    <property type="entry name" value="Immunoglobulins"/>
    <property type="match status" value="2"/>
</dbReference>
<evidence type="ECO:0000313" key="3">
    <source>
        <dbReference type="Proteomes" id="UP000004810"/>
    </source>
</evidence>
<proteinExistence type="predicted"/>
<evidence type="ECO:0000313" key="2">
    <source>
        <dbReference type="EMBL" id="EJW71794.1"/>
    </source>
</evidence>
<reference evidence="3" key="1">
    <citation type="submission" date="2012-08" db="EMBL/GenBank/DDBJ databases">
        <title>The Genome Sequence of Wuchereria bancrofti.</title>
        <authorList>
            <person name="Nutman T.B."/>
            <person name="Fink D.L."/>
            <person name="Russ C."/>
            <person name="Young S."/>
            <person name="Zeng Q."/>
            <person name="Koehrsen M."/>
            <person name="Alvarado L."/>
            <person name="Berlin A."/>
            <person name="Chapman S.B."/>
            <person name="Chen Z."/>
            <person name="Freedman E."/>
            <person name="Gellesch M."/>
            <person name="Goldberg J."/>
            <person name="Griggs A."/>
            <person name="Gujja S."/>
            <person name="Heilman E.R."/>
            <person name="Heiman D."/>
            <person name="Hepburn T."/>
            <person name="Howarth C."/>
            <person name="Jen D."/>
            <person name="Larson L."/>
            <person name="Lewis B."/>
            <person name="Mehta T."/>
            <person name="Park D."/>
            <person name="Pearson M."/>
            <person name="Roberts A."/>
            <person name="Saif S."/>
            <person name="Shea T."/>
            <person name="Shenoy N."/>
            <person name="Sisk P."/>
            <person name="Stolte C."/>
            <person name="Sykes S."/>
            <person name="Walk T."/>
            <person name="White J."/>
            <person name="Yandava C."/>
            <person name="Haas B."/>
            <person name="Henn M.R."/>
            <person name="Nusbaum C."/>
            <person name="Birren B."/>
        </authorList>
    </citation>
    <scope>NUCLEOTIDE SEQUENCE [LARGE SCALE GENOMIC DNA]</scope>
    <source>
        <strain evidence="3">NA</strain>
    </source>
</reference>
<dbReference type="InterPro" id="IPR013783">
    <property type="entry name" value="Ig-like_fold"/>
</dbReference>
<protein>
    <recommendedName>
        <fullName evidence="1">Fibronectin type-III domain-containing protein</fullName>
    </recommendedName>
</protein>
<dbReference type="EMBL" id="ADBV01017682">
    <property type="protein sequence ID" value="EJW71794.1"/>
    <property type="molecule type" value="Genomic_DNA"/>
</dbReference>
<dbReference type="InterPro" id="IPR036116">
    <property type="entry name" value="FN3_sf"/>
</dbReference>
<dbReference type="PROSITE" id="PS50853">
    <property type="entry name" value="FN3"/>
    <property type="match status" value="2"/>
</dbReference>
<gene>
    <name evidence="2" type="ORF">WUBG_17297</name>
</gene>